<sequence>MALITKAGGEHLWRFYHATGVDDMITQLAHDSHLIGREQLEELVIIPITHWPRDPARFDLDSYFDRSPSHHDMQVALRRLVARYPGLATELVAAQRRGEQDRQRIAERDELTTLAAKYPDLIAAVVAGLASQAAPRGIKYE</sequence>
<dbReference type="EMBL" id="PUIB01000024">
    <property type="protein sequence ID" value="PQO28947.1"/>
    <property type="molecule type" value="Genomic_DNA"/>
</dbReference>
<name>A0A2S8F9V8_9BACT</name>
<evidence type="ECO:0000313" key="2">
    <source>
        <dbReference type="Proteomes" id="UP000239388"/>
    </source>
</evidence>
<dbReference type="Proteomes" id="UP000239388">
    <property type="component" value="Unassembled WGS sequence"/>
</dbReference>
<reference evidence="1 2" key="1">
    <citation type="submission" date="2018-02" db="EMBL/GenBank/DDBJ databases">
        <title>Comparative genomes isolates from brazilian mangrove.</title>
        <authorList>
            <person name="Araujo J.E."/>
            <person name="Taketani R.G."/>
            <person name="Silva M.C.P."/>
            <person name="Loureco M.V."/>
            <person name="Andreote F.D."/>
        </authorList>
    </citation>
    <scope>NUCLEOTIDE SEQUENCE [LARGE SCALE GENOMIC DNA]</scope>
    <source>
        <strain evidence="1 2">NAP PRIS-MGV</strain>
    </source>
</reference>
<organism evidence="1 2">
    <name type="scientific">Blastopirellula marina</name>
    <dbReference type="NCBI Taxonomy" id="124"/>
    <lineage>
        <taxon>Bacteria</taxon>
        <taxon>Pseudomonadati</taxon>
        <taxon>Planctomycetota</taxon>
        <taxon>Planctomycetia</taxon>
        <taxon>Pirellulales</taxon>
        <taxon>Pirellulaceae</taxon>
        <taxon>Blastopirellula</taxon>
    </lineage>
</organism>
<dbReference type="AlphaFoldDB" id="A0A2S8F9V8"/>
<evidence type="ECO:0000313" key="1">
    <source>
        <dbReference type="EMBL" id="PQO28947.1"/>
    </source>
</evidence>
<protein>
    <submittedName>
        <fullName evidence="1">Uncharacterized protein</fullName>
    </submittedName>
</protein>
<proteinExistence type="predicted"/>
<accession>A0A2S8F9V8</accession>
<comment type="caution">
    <text evidence="1">The sequence shown here is derived from an EMBL/GenBank/DDBJ whole genome shotgun (WGS) entry which is preliminary data.</text>
</comment>
<gene>
    <name evidence="1" type="ORF">C5Y98_24625</name>
</gene>